<comment type="cofactor">
    <cofactor evidence="1 5">
        <name>pyridoxal 5'-phosphate</name>
        <dbReference type="ChEBI" id="CHEBI:597326"/>
    </cofactor>
</comment>
<dbReference type="InterPro" id="IPR015422">
    <property type="entry name" value="PyrdxlP-dep_Trfase_small"/>
</dbReference>
<dbReference type="Pfam" id="PF01053">
    <property type="entry name" value="Cys_Met_Meta_PP"/>
    <property type="match status" value="1"/>
</dbReference>
<dbReference type="InterPro" id="IPR007110">
    <property type="entry name" value="Ig-like_dom"/>
</dbReference>
<dbReference type="GO" id="GO:0004124">
    <property type="term" value="F:cysteine synthase activity"/>
    <property type="evidence" value="ECO:0007669"/>
    <property type="project" value="TreeGrafter"/>
</dbReference>
<gene>
    <name evidence="7" type="ORF">KVT40_004280</name>
</gene>
<dbReference type="InterPro" id="IPR015421">
    <property type="entry name" value="PyrdxlP-dep_Trfase_major"/>
</dbReference>
<keyword evidence="4 5" id="KW-0663">Pyridoxal phosphate</keyword>
<dbReference type="GO" id="GO:0071269">
    <property type="term" value="P:L-homocysteine biosynthetic process"/>
    <property type="evidence" value="ECO:0007669"/>
    <property type="project" value="TreeGrafter"/>
</dbReference>
<evidence type="ECO:0000256" key="1">
    <source>
        <dbReference type="ARBA" id="ARBA00001933"/>
    </source>
</evidence>
<dbReference type="PANTHER" id="PTHR43797">
    <property type="entry name" value="HOMOCYSTEINE/CYSTEINE SYNTHASE"/>
    <property type="match status" value="1"/>
</dbReference>
<organism evidence="7 8">
    <name type="scientific">Elsinoe batatas</name>
    <dbReference type="NCBI Taxonomy" id="2601811"/>
    <lineage>
        <taxon>Eukaryota</taxon>
        <taxon>Fungi</taxon>
        <taxon>Dikarya</taxon>
        <taxon>Ascomycota</taxon>
        <taxon>Pezizomycotina</taxon>
        <taxon>Dothideomycetes</taxon>
        <taxon>Dothideomycetidae</taxon>
        <taxon>Myriangiales</taxon>
        <taxon>Elsinoaceae</taxon>
        <taxon>Elsinoe</taxon>
    </lineage>
</organism>
<dbReference type="GO" id="GO:0006535">
    <property type="term" value="P:cysteine biosynthetic process from serine"/>
    <property type="evidence" value="ECO:0007669"/>
    <property type="project" value="TreeGrafter"/>
</dbReference>
<dbReference type="FunFam" id="3.40.640.10:FF:000035">
    <property type="entry name" value="O-succinylhomoserine sulfhydrylase"/>
    <property type="match status" value="1"/>
</dbReference>
<evidence type="ECO:0000313" key="7">
    <source>
        <dbReference type="EMBL" id="KAG8628407.1"/>
    </source>
</evidence>
<dbReference type="GO" id="GO:0003961">
    <property type="term" value="F:O-acetylhomoserine aminocarboxypropyltransferase activity"/>
    <property type="evidence" value="ECO:0007669"/>
    <property type="project" value="TreeGrafter"/>
</dbReference>
<dbReference type="Gene3D" id="3.40.640.10">
    <property type="entry name" value="Type I PLP-dependent aspartate aminotransferase-like (Major domain)"/>
    <property type="match status" value="1"/>
</dbReference>
<dbReference type="GO" id="GO:0005737">
    <property type="term" value="C:cytoplasm"/>
    <property type="evidence" value="ECO:0007669"/>
    <property type="project" value="TreeGrafter"/>
</dbReference>
<dbReference type="GO" id="GO:0030170">
    <property type="term" value="F:pyridoxal phosphate binding"/>
    <property type="evidence" value="ECO:0007669"/>
    <property type="project" value="InterPro"/>
</dbReference>
<dbReference type="NCBIfam" id="TIGR01326">
    <property type="entry name" value="OAH_OAS_sulfhy"/>
    <property type="match status" value="1"/>
</dbReference>
<proteinExistence type="inferred from homology"/>
<name>A0A8K0L3P2_9PEZI</name>
<dbReference type="AlphaFoldDB" id="A0A8K0L3P2"/>
<evidence type="ECO:0000313" key="8">
    <source>
        <dbReference type="Proteomes" id="UP000809789"/>
    </source>
</evidence>
<dbReference type="CDD" id="cd00614">
    <property type="entry name" value="CGS_like"/>
    <property type="match status" value="1"/>
</dbReference>
<dbReference type="EMBL" id="JAESVG020000004">
    <property type="protein sequence ID" value="KAG8628407.1"/>
    <property type="molecule type" value="Genomic_DNA"/>
</dbReference>
<dbReference type="InterPro" id="IPR015424">
    <property type="entry name" value="PyrdxlP-dep_Trfase"/>
</dbReference>
<dbReference type="SUPFAM" id="SSF53383">
    <property type="entry name" value="PLP-dependent transferases"/>
    <property type="match status" value="1"/>
</dbReference>
<dbReference type="Gene3D" id="3.90.1150.10">
    <property type="entry name" value="Aspartate Aminotransferase, domain 1"/>
    <property type="match status" value="1"/>
</dbReference>
<dbReference type="InterPro" id="IPR054542">
    <property type="entry name" value="Cys_met_metab_PP"/>
</dbReference>
<dbReference type="InterPro" id="IPR006235">
    <property type="entry name" value="OAc-hSer/O-AcSer_sulfhydrylase"/>
</dbReference>
<accession>A0A8K0L3P2</accession>
<dbReference type="OrthoDB" id="3512640at2759"/>
<keyword evidence="3" id="KW-0808">Transferase</keyword>
<dbReference type="PROSITE" id="PS00868">
    <property type="entry name" value="CYS_MET_METAB_PP"/>
    <property type="match status" value="1"/>
</dbReference>
<dbReference type="PROSITE" id="PS50835">
    <property type="entry name" value="IG_LIKE"/>
    <property type="match status" value="1"/>
</dbReference>
<comment type="caution">
    <text evidence="7">The sequence shown here is derived from an EMBL/GenBank/DDBJ whole genome shotgun (WGS) entry which is preliminary data.</text>
</comment>
<sequence length="549" mass="59717">MVAHSTGNESIGNDRTPMAAHASGIGISTAGLTSSPFNSGMTTDANGKTHDPFQPYKVEQFDEGLRYDTLQVHAGHRPDKETHARAVPIYNSVSFIFTDSEHAKRVCATQEAGYFYTRVSNPTVGVLEKRAAILEGGTAAVAVASGQASIFNTIICLASAGDNVVASINLYGGTYSLFKTLLPRLGISVKWAKRETREEYEKLIDDNTKLLFVETIGNPRCSVPDMQDLADVAHENLLPFVVDNTFGACGTWCRPKDFGADIILHSATKWMGGHGTTMGGVIIDCGTFDWGKAGAKFPRLMNKDGPMSFSYWKAFGNVAFAMAVRLDILMEVGSILSPTAAQQLLIGMETLSLRCERHATNTLAVARFLESHPRIAWVQYPGLESNEYHANAIKYLKNGFGGVLAFGPKGGDVASKTLLNHVRVISHQTNVGDQKTLATHPWNSTHVIMSEKDRREAGITPAFIRMSIGTEDVRDIIEDLDQALGKLPEELVNSYDDRKELKEVLVAKGAIVTGMNGDAGVCKVDYIEDDVLLQRSSIPVGRQDTTGNW</sequence>
<reference evidence="7" key="1">
    <citation type="submission" date="2021-07" db="EMBL/GenBank/DDBJ databases">
        <title>Elsinoe batatas strain:CRI-CJ2 Genome sequencing and assembly.</title>
        <authorList>
            <person name="Huang L."/>
        </authorList>
    </citation>
    <scope>NUCLEOTIDE SEQUENCE</scope>
    <source>
        <strain evidence="7">CRI-CJ2</strain>
    </source>
</reference>
<keyword evidence="8" id="KW-1185">Reference proteome</keyword>
<dbReference type="PANTHER" id="PTHR43797:SF2">
    <property type="entry name" value="HOMOCYSTEINE_CYSTEINE SYNTHASE"/>
    <property type="match status" value="1"/>
</dbReference>
<evidence type="ECO:0000256" key="4">
    <source>
        <dbReference type="ARBA" id="ARBA00022898"/>
    </source>
</evidence>
<dbReference type="Proteomes" id="UP000809789">
    <property type="component" value="Unassembled WGS sequence"/>
</dbReference>
<evidence type="ECO:0000256" key="5">
    <source>
        <dbReference type="RuleBase" id="RU362118"/>
    </source>
</evidence>
<protein>
    <recommendedName>
        <fullName evidence="6">Ig-like domain-containing protein</fullName>
    </recommendedName>
</protein>
<evidence type="ECO:0000259" key="6">
    <source>
        <dbReference type="PROSITE" id="PS50835"/>
    </source>
</evidence>
<comment type="similarity">
    <text evidence="2 5">Belongs to the trans-sulfuration enzymes family.</text>
</comment>
<evidence type="ECO:0000256" key="3">
    <source>
        <dbReference type="ARBA" id="ARBA00022679"/>
    </source>
</evidence>
<dbReference type="GO" id="GO:0019346">
    <property type="term" value="P:transsulfuration"/>
    <property type="evidence" value="ECO:0007669"/>
    <property type="project" value="InterPro"/>
</dbReference>
<evidence type="ECO:0000256" key="2">
    <source>
        <dbReference type="ARBA" id="ARBA00009077"/>
    </source>
</evidence>
<dbReference type="InterPro" id="IPR000277">
    <property type="entry name" value="Cys/Met-Metab_PyrdxlP-dep_enz"/>
</dbReference>
<feature type="domain" description="Ig-like" evidence="6">
    <location>
        <begin position="122"/>
        <end position="233"/>
    </location>
</feature>